<dbReference type="Proteomes" id="UP000076268">
    <property type="component" value="Unassembled WGS sequence"/>
</dbReference>
<dbReference type="SUPFAM" id="SSF55718">
    <property type="entry name" value="SCP-like"/>
    <property type="match status" value="1"/>
</dbReference>
<dbReference type="Gene3D" id="3.30.1050.10">
    <property type="entry name" value="SCP2 sterol-binding domain"/>
    <property type="match status" value="1"/>
</dbReference>
<reference evidence="2 3" key="1">
    <citation type="submission" date="2016-02" db="EMBL/GenBank/DDBJ databases">
        <title>Anaerosporomusa subterraneum gen. nov., sp. nov., a spore-forming obligate anaerobe isolated from saprolite.</title>
        <authorList>
            <person name="Choi J.K."/>
            <person name="Shah M."/>
            <person name="Yee N."/>
        </authorList>
    </citation>
    <scope>NUCLEOTIDE SEQUENCE [LARGE SCALE GENOMIC DNA]</scope>
    <source>
        <strain evidence="2 3">RU4</strain>
    </source>
</reference>
<dbReference type="SUPFAM" id="SSF55729">
    <property type="entry name" value="Acyl-CoA N-acyltransferases (Nat)"/>
    <property type="match status" value="1"/>
</dbReference>
<dbReference type="Pfam" id="PF13527">
    <property type="entry name" value="Acetyltransf_9"/>
    <property type="match status" value="1"/>
</dbReference>
<evidence type="ECO:0000313" key="2">
    <source>
        <dbReference type="EMBL" id="KYZ78210.1"/>
    </source>
</evidence>
<gene>
    <name evidence="2" type="ORF">AXX12_01310</name>
</gene>
<evidence type="ECO:0000313" key="3">
    <source>
        <dbReference type="Proteomes" id="UP000076268"/>
    </source>
</evidence>
<dbReference type="PANTHER" id="PTHR37817">
    <property type="entry name" value="N-ACETYLTRANSFERASE EIS"/>
    <property type="match status" value="1"/>
</dbReference>
<dbReference type="InterPro" id="IPR000182">
    <property type="entry name" value="GNAT_dom"/>
</dbReference>
<name>A0A154BWP1_ANASB</name>
<dbReference type="Pfam" id="PF13530">
    <property type="entry name" value="SCP2_2"/>
    <property type="match status" value="1"/>
</dbReference>
<protein>
    <recommendedName>
        <fullName evidence="1">N-acetyltransferase domain-containing protein</fullName>
    </recommendedName>
</protein>
<feature type="domain" description="N-acetyltransferase" evidence="1">
    <location>
        <begin position="1"/>
        <end position="137"/>
    </location>
</feature>
<dbReference type="RefSeq" id="WP_066237020.1">
    <property type="nucleotide sequence ID" value="NZ_LSGP01000001.1"/>
</dbReference>
<dbReference type="PANTHER" id="PTHR37817:SF1">
    <property type="entry name" value="N-ACETYLTRANSFERASE EIS"/>
    <property type="match status" value="1"/>
</dbReference>
<dbReference type="OrthoDB" id="9768284at2"/>
<dbReference type="InterPro" id="IPR036527">
    <property type="entry name" value="SCP2_sterol-bd_dom_sf"/>
</dbReference>
<dbReference type="InterPro" id="IPR025559">
    <property type="entry name" value="Eis_dom"/>
</dbReference>
<proteinExistence type="predicted"/>
<dbReference type="InterPro" id="IPR051554">
    <property type="entry name" value="Acetyltransferase_Eis"/>
</dbReference>
<sequence>MEFRIATADDFESVRRLWAYAFNGDEPFASWYFSSFYNPDNALGCWRDGRLLAVLHMHPYQLYLRGRVVDVSYIVGVATDPAARRSGMTGPLLAETLAEMRRRGRPVSILMPFKAGFYYPYDWRLCHHQLKYSLQLEDLRSVAKPAGEFRPAGLADIAALDAIYRNFVARWHGYIVRTTADWEHLLSEHANDEGYTYLVEFDGKPMGYILYILRNGKISVREMVYSNDQVKQGLVDFLYNHRSHAQTVEWNAPLDTADKVLFSLFEAKQDIRVFPFMTARMADVEQTLKTLVYPDGAWSVDLAVTDSLAPWNNRTFQLRVRDGRATLETTEASASAVIAVGAFTQLVFGRLTADELVRHGELTGSAGAIEALAQLFPRCDNFINEYF</sequence>
<dbReference type="EMBL" id="LSGP01000001">
    <property type="protein sequence ID" value="KYZ78210.1"/>
    <property type="molecule type" value="Genomic_DNA"/>
</dbReference>
<evidence type="ECO:0000259" key="1">
    <source>
        <dbReference type="PROSITE" id="PS51186"/>
    </source>
</evidence>
<dbReference type="InterPro" id="IPR016181">
    <property type="entry name" value="Acyl_CoA_acyltransferase"/>
</dbReference>
<comment type="caution">
    <text evidence="2">The sequence shown here is derived from an EMBL/GenBank/DDBJ whole genome shotgun (WGS) entry which is preliminary data.</text>
</comment>
<dbReference type="AlphaFoldDB" id="A0A154BWP1"/>
<dbReference type="GO" id="GO:0030649">
    <property type="term" value="P:aminoglycoside antibiotic catabolic process"/>
    <property type="evidence" value="ECO:0007669"/>
    <property type="project" value="TreeGrafter"/>
</dbReference>
<dbReference type="Gene3D" id="3.40.630.30">
    <property type="match status" value="2"/>
</dbReference>
<dbReference type="Pfam" id="PF17668">
    <property type="entry name" value="Acetyltransf_17"/>
    <property type="match status" value="1"/>
</dbReference>
<dbReference type="STRING" id="1794912.AXX12_01310"/>
<accession>A0A154BWP1</accession>
<keyword evidence="3" id="KW-1185">Reference proteome</keyword>
<dbReference type="PROSITE" id="PS51186">
    <property type="entry name" value="GNAT"/>
    <property type="match status" value="1"/>
</dbReference>
<dbReference type="InterPro" id="IPR041380">
    <property type="entry name" value="Acetyltransf_17"/>
</dbReference>
<organism evidence="2 3">
    <name type="scientific">Anaerosporomusa subterranea</name>
    <dbReference type="NCBI Taxonomy" id="1794912"/>
    <lineage>
        <taxon>Bacteria</taxon>
        <taxon>Bacillati</taxon>
        <taxon>Bacillota</taxon>
        <taxon>Negativicutes</taxon>
        <taxon>Acetonemataceae</taxon>
        <taxon>Anaerosporomusa</taxon>
    </lineage>
</organism>
<dbReference type="GO" id="GO:0034069">
    <property type="term" value="F:aminoglycoside N-acetyltransferase activity"/>
    <property type="evidence" value="ECO:0007669"/>
    <property type="project" value="TreeGrafter"/>
</dbReference>